<keyword evidence="2" id="KW-1185">Reference proteome</keyword>
<comment type="caution">
    <text evidence="1">The sequence shown here is derived from an EMBL/GenBank/DDBJ whole genome shotgun (WGS) entry which is preliminary data.</text>
</comment>
<accession>A0ABV9WK79</accession>
<gene>
    <name evidence="1" type="ORF">ACFPIJ_59435</name>
</gene>
<dbReference type="EMBL" id="JBHSIU010000130">
    <property type="protein sequence ID" value="MFC5007771.1"/>
    <property type="molecule type" value="Genomic_DNA"/>
</dbReference>
<dbReference type="Proteomes" id="UP001595912">
    <property type="component" value="Unassembled WGS sequence"/>
</dbReference>
<dbReference type="RefSeq" id="WP_380128414.1">
    <property type="nucleotide sequence ID" value="NZ_JBHSIU010000130.1"/>
</dbReference>
<name>A0ABV9WK79_9ACTN</name>
<sequence length="121" mass="12359">MDTGWTTSDVWLLRSIAGRDATTGATLRGVIGTADYLNHAIPTEPEFTGAVDRLSAAGLAGYDVAAGRFWLTPDGHASPAHRGTFAAATAALPPAVPVPAPLTLPPGVYAAAVAEHLHGFS</sequence>
<organism evidence="1 2">
    <name type="scientific">Dactylosporangium cerinum</name>
    <dbReference type="NCBI Taxonomy" id="1434730"/>
    <lineage>
        <taxon>Bacteria</taxon>
        <taxon>Bacillati</taxon>
        <taxon>Actinomycetota</taxon>
        <taxon>Actinomycetes</taxon>
        <taxon>Micromonosporales</taxon>
        <taxon>Micromonosporaceae</taxon>
        <taxon>Dactylosporangium</taxon>
    </lineage>
</organism>
<protein>
    <submittedName>
        <fullName evidence="1">Uncharacterized protein</fullName>
    </submittedName>
</protein>
<evidence type="ECO:0000313" key="2">
    <source>
        <dbReference type="Proteomes" id="UP001595912"/>
    </source>
</evidence>
<proteinExistence type="predicted"/>
<reference evidence="2" key="1">
    <citation type="journal article" date="2019" name="Int. J. Syst. Evol. Microbiol.">
        <title>The Global Catalogue of Microorganisms (GCM) 10K type strain sequencing project: providing services to taxonomists for standard genome sequencing and annotation.</title>
        <authorList>
            <consortium name="The Broad Institute Genomics Platform"/>
            <consortium name="The Broad Institute Genome Sequencing Center for Infectious Disease"/>
            <person name="Wu L."/>
            <person name="Ma J."/>
        </authorList>
    </citation>
    <scope>NUCLEOTIDE SEQUENCE [LARGE SCALE GENOMIC DNA]</scope>
    <source>
        <strain evidence="2">CGMCC 4.7152</strain>
    </source>
</reference>
<evidence type="ECO:0000313" key="1">
    <source>
        <dbReference type="EMBL" id="MFC5007771.1"/>
    </source>
</evidence>